<sequence length="165" mass="16855">MMARRVVWLQLVVAVTAAAVVAVAVGVPSAMLANPFFVRMTPVPWWSYAVWALTAALSGVLAATYVNRRATVSAAPGRAGILANIGSVLAVGCPLCNKLVVAALGVSGALTVWAPIQPLIAAASLALLGWALWRRLTTLRSCPAGGDGALMPAVTAAPSAPERDS</sequence>
<feature type="transmembrane region" description="Helical" evidence="1">
    <location>
        <begin position="112"/>
        <end position="133"/>
    </location>
</feature>
<evidence type="ECO:0000313" key="3">
    <source>
        <dbReference type="Proteomes" id="UP000192534"/>
    </source>
</evidence>
<dbReference type="OrthoDB" id="166777at2"/>
<keyword evidence="1" id="KW-1133">Transmembrane helix</keyword>
<reference evidence="2 3" key="1">
    <citation type="submission" date="2016-12" db="EMBL/GenBank/DDBJ databases">
        <title>The new phylogeny of genus Mycobacterium.</title>
        <authorList>
            <person name="Tortoli E."/>
            <person name="Trovato A."/>
            <person name="Cirillo D.M."/>
        </authorList>
    </citation>
    <scope>NUCLEOTIDE SEQUENCE [LARGE SCALE GENOMIC DNA]</scope>
    <source>
        <strain evidence="2 3">DSM 44223</strain>
    </source>
</reference>
<keyword evidence="1" id="KW-0472">Membrane</keyword>
<accession>A0A1X0IU96</accession>
<dbReference type="Proteomes" id="UP000192534">
    <property type="component" value="Unassembled WGS sequence"/>
</dbReference>
<organism evidence="2 3">
    <name type="scientific">Mycolicibacterium rhodesiae</name>
    <name type="common">Mycobacterium rhodesiae</name>
    <dbReference type="NCBI Taxonomy" id="36814"/>
    <lineage>
        <taxon>Bacteria</taxon>
        <taxon>Bacillati</taxon>
        <taxon>Actinomycetota</taxon>
        <taxon>Actinomycetes</taxon>
        <taxon>Mycobacteriales</taxon>
        <taxon>Mycobacteriaceae</taxon>
        <taxon>Mycolicibacterium</taxon>
    </lineage>
</organism>
<feature type="transmembrane region" description="Helical" evidence="1">
    <location>
        <begin position="79"/>
        <end position="106"/>
    </location>
</feature>
<proteinExistence type="predicted"/>
<evidence type="ECO:0000313" key="2">
    <source>
        <dbReference type="EMBL" id="ORB52303.1"/>
    </source>
</evidence>
<feature type="transmembrane region" description="Helical" evidence="1">
    <location>
        <begin position="48"/>
        <end position="67"/>
    </location>
</feature>
<dbReference type="AlphaFoldDB" id="A0A1X0IU96"/>
<evidence type="ECO:0000256" key="1">
    <source>
        <dbReference type="SAM" id="Phobius"/>
    </source>
</evidence>
<comment type="caution">
    <text evidence="2">The sequence shown here is derived from an EMBL/GenBank/DDBJ whole genome shotgun (WGS) entry which is preliminary data.</text>
</comment>
<dbReference type="EMBL" id="MVIH01000006">
    <property type="protein sequence ID" value="ORB52303.1"/>
    <property type="molecule type" value="Genomic_DNA"/>
</dbReference>
<protein>
    <submittedName>
        <fullName evidence="2">Uncharacterized protein</fullName>
    </submittedName>
</protein>
<keyword evidence="1" id="KW-0812">Transmembrane</keyword>
<keyword evidence="3" id="KW-1185">Reference proteome</keyword>
<dbReference type="RefSeq" id="WP_083120088.1">
    <property type="nucleotide sequence ID" value="NZ_JACKUO010000026.1"/>
</dbReference>
<gene>
    <name evidence="2" type="ORF">BST42_15165</name>
</gene>
<name>A0A1X0IU96_MYCRH</name>